<dbReference type="EMBL" id="CAJNDS010002168">
    <property type="protein sequence ID" value="CAE7358500.1"/>
    <property type="molecule type" value="Genomic_DNA"/>
</dbReference>
<evidence type="ECO:0000256" key="1">
    <source>
        <dbReference type="ARBA" id="ARBA00008361"/>
    </source>
</evidence>
<keyword evidence="4" id="KW-0732">Signal</keyword>
<comment type="caution">
    <text evidence="6">The sequence shown here is derived from an EMBL/GenBank/DDBJ whole genome shotgun (WGS) entry which is preliminary data.</text>
</comment>
<dbReference type="InterPro" id="IPR051419">
    <property type="entry name" value="Lys/N-term_MeTrsfase_sf"/>
</dbReference>
<keyword evidence="7" id="KW-1185">Reference proteome</keyword>
<feature type="domain" description="Methyltransferase type 11" evidence="5">
    <location>
        <begin position="104"/>
        <end position="206"/>
    </location>
</feature>
<dbReference type="Pfam" id="PF08241">
    <property type="entry name" value="Methyltransf_11"/>
    <property type="match status" value="1"/>
</dbReference>
<evidence type="ECO:0000259" key="5">
    <source>
        <dbReference type="Pfam" id="PF08241"/>
    </source>
</evidence>
<organism evidence="6 7">
    <name type="scientific">Symbiodinium natans</name>
    <dbReference type="NCBI Taxonomy" id="878477"/>
    <lineage>
        <taxon>Eukaryota</taxon>
        <taxon>Sar</taxon>
        <taxon>Alveolata</taxon>
        <taxon>Dinophyceae</taxon>
        <taxon>Suessiales</taxon>
        <taxon>Symbiodiniaceae</taxon>
        <taxon>Symbiodinium</taxon>
    </lineage>
</organism>
<evidence type="ECO:0000256" key="2">
    <source>
        <dbReference type="ARBA" id="ARBA00022603"/>
    </source>
</evidence>
<dbReference type="GO" id="GO:0008757">
    <property type="term" value="F:S-adenosylmethionine-dependent methyltransferase activity"/>
    <property type="evidence" value="ECO:0007669"/>
    <property type="project" value="InterPro"/>
</dbReference>
<evidence type="ECO:0000256" key="4">
    <source>
        <dbReference type="SAM" id="SignalP"/>
    </source>
</evidence>
<sequence length="288" mass="31956">MPTTSAMSQRRRLTIGLWLGLVLVSPRTFTAPGRISRQAKAGGTDPMLSYQDEEYWERRYSTGDKGVHSDIIDDRGVGWLCSYAGPVQETLNAITGGDRSKVLLNIGCGMDQLSPDIYKDGYTNLLSSDISRHAIAEMAKQTAEEMPLAKWFVDDVTRMNLPDESVDVVVDKGTLDAVLIQSEPFLLAARMLKEVQRVLKEGGIYFLITHGRGDPDTWRLPVLTLPHLSFNIAKTPDMGGYFIFVCTKLPQPDAAAAAAQWDEAEAWAKKRDEEDREAEYAAVDEIGQ</sequence>
<dbReference type="InterPro" id="IPR013216">
    <property type="entry name" value="Methyltransf_11"/>
</dbReference>
<gene>
    <name evidence="6" type="primary">EEF1AKNMT</name>
    <name evidence="6" type="ORF">SNAT2548_LOCUS19176</name>
</gene>
<dbReference type="GO" id="GO:0032259">
    <property type="term" value="P:methylation"/>
    <property type="evidence" value="ECO:0007669"/>
    <property type="project" value="UniProtKB-KW"/>
</dbReference>
<dbReference type="PANTHER" id="PTHR12176">
    <property type="entry name" value="SAM-DEPENDENT METHYLTRANSFERASE SUPERFAMILY PROTEIN"/>
    <property type="match status" value="1"/>
</dbReference>
<dbReference type="OrthoDB" id="411785at2759"/>
<name>A0A812PCV8_9DINO</name>
<evidence type="ECO:0000256" key="3">
    <source>
        <dbReference type="ARBA" id="ARBA00022679"/>
    </source>
</evidence>
<evidence type="ECO:0000313" key="7">
    <source>
        <dbReference type="Proteomes" id="UP000604046"/>
    </source>
</evidence>
<dbReference type="AlphaFoldDB" id="A0A812PCV8"/>
<dbReference type="CDD" id="cd02440">
    <property type="entry name" value="AdoMet_MTases"/>
    <property type="match status" value="1"/>
</dbReference>
<dbReference type="SUPFAM" id="SSF53335">
    <property type="entry name" value="S-adenosyl-L-methionine-dependent methyltransferases"/>
    <property type="match status" value="1"/>
</dbReference>
<feature type="chain" id="PRO_5032583339" evidence="4">
    <location>
        <begin position="31"/>
        <end position="288"/>
    </location>
</feature>
<feature type="signal peptide" evidence="4">
    <location>
        <begin position="1"/>
        <end position="30"/>
    </location>
</feature>
<accession>A0A812PCV8</accession>
<comment type="similarity">
    <text evidence="1">Belongs to the methyltransferase superfamily.</text>
</comment>
<keyword evidence="2" id="KW-0489">Methyltransferase</keyword>
<dbReference type="PANTHER" id="PTHR12176:SF79">
    <property type="entry name" value="METHYLTRANSFERASE TYPE 11 DOMAIN-CONTAINING PROTEIN"/>
    <property type="match status" value="1"/>
</dbReference>
<keyword evidence="3" id="KW-0808">Transferase</keyword>
<protein>
    <submittedName>
        <fullName evidence="6">EEF1AKNMT protein</fullName>
    </submittedName>
</protein>
<dbReference type="Gene3D" id="3.40.50.150">
    <property type="entry name" value="Vaccinia Virus protein VP39"/>
    <property type="match status" value="1"/>
</dbReference>
<dbReference type="Proteomes" id="UP000604046">
    <property type="component" value="Unassembled WGS sequence"/>
</dbReference>
<reference evidence="6" key="1">
    <citation type="submission" date="2021-02" db="EMBL/GenBank/DDBJ databases">
        <authorList>
            <person name="Dougan E. K."/>
            <person name="Rhodes N."/>
            <person name="Thang M."/>
            <person name="Chan C."/>
        </authorList>
    </citation>
    <scope>NUCLEOTIDE SEQUENCE</scope>
</reference>
<dbReference type="InterPro" id="IPR029063">
    <property type="entry name" value="SAM-dependent_MTases_sf"/>
</dbReference>
<proteinExistence type="inferred from homology"/>
<evidence type="ECO:0000313" key="6">
    <source>
        <dbReference type="EMBL" id="CAE7358500.1"/>
    </source>
</evidence>